<feature type="binding site" evidence="9">
    <location>
        <begin position="246"/>
        <end position="247"/>
    </location>
    <ligand>
        <name>ATP</name>
        <dbReference type="ChEBI" id="CHEBI:30616"/>
    </ligand>
</feature>
<keyword evidence="2 9" id="KW-0479">Metal-binding</keyword>
<reference evidence="11 12" key="1">
    <citation type="submission" date="2016-10" db="EMBL/GenBank/DDBJ databases">
        <authorList>
            <person name="de Groot N.N."/>
        </authorList>
    </citation>
    <scope>NUCLEOTIDE SEQUENCE [LARGE SCALE GENOMIC DNA]</scope>
    <source>
        <strain evidence="11 12">CGMCC 1.9157</strain>
    </source>
</reference>
<proteinExistence type="inferred from homology"/>
<dbReference type="InterPro" id="IPR011877">
    <property type="entry name" value="Ribokinase"/>
</dbReference>
<keyword evidence="6 9" id="KW-0460">Magnesium</keyword>
<feature type="binding site" evidence="9">
    <location>
        <position position="277"/>
    </location>
    <ligand>
        <name>K(+)</name>
        <dbReference type="ChEBI" id="CHEBI:29103"/>
    </ligand>
</feature>
<keyword evidence="8 9" id="KW-0119">Carbohydrate metabolism</keyword>
<dbReference type="InterPro" id="IPR011611">
    <property type="entry name" value="PfkB_dom"/>
</dbReference>
<evidence type="ECO:0000256" key="9">
    <source>
        <dbReference type="HAMAP-Rule" id="MF_01987"/>
    </source>
</evidence>
<dbReference type="STRING" id="655353.SAMN04488056_112107"/>
<feature type="binding site" evidence="9">
    <location>
        <position position="286"/>
    </location>
    <ligand>
        <name>K(+)</name>
        <dbReference type="ChEBI" id="CHEBI:29103"/>
    </ligand>
</feature>
<comment type="catalytic activity">
    <reaction evidence="9">
        <text>D-ribose + ATP = D-ribose 5-phosphate + ADP + H(+)</text>
        <dbReference type="Rhea" id="RHEA:13697"/>
        <dbReference type="ChEBI" id="CHEBI:15378"/>
        <dbReference type="ChEBI" id="CHEBI:30616"/>
        <dbReference type="ChEBI" id="CHEBI:47013"/>
        <dbReference type="ChEBI" id="CHEBI:78346"/>
        <dbReference type="ChEBI" id="CHEBI:456216"/>
        <dbReference type="EC" id="2.7.1.15"/>
    </reaction>
</comment>
<dbReference type="OrthoDB" id="9775849at2"/>
<gene>
    <name evidence="9" type="primary">rbsK</name>
    <name evidence="11" type="ORF">SAMN04488056_112107</name>
</gene>
<dbReference type="Pfam" id="PF00294">
    <property type="entry name" value="PfkB"/>
    <property type="match status" value="1"/>
</dbReference>
<keyword evidence="1 9" id="KW-0808">Transferase</keyword>
<keyword evidence="4 9" id="KW-0418">Kinase</keyword>
<comment type="caution">
    <text evidence="9">Lacks conserved residue(s) required for the propagation of feature annotation.</text>
</comment>
<evidence type="ECO:0000256" key="1">
    <source>
        <dbReference type="ARBA" id="ARBA00022679"/>
    </source>
</evidence>
<evidence type="ECO:0000256" key="7">
    <source>
        <dbReference type="ARBA" id="ARBA00022958"/>
    </source>
</evidence>
<evidence type="ECO:0000256" key="5">
    <source>
        <dbReference type="ARBA" id="ARBA00022840"/>
    </source>
</evidence>
<feature type="binding site" evidence="9">
    <location>
        <begin position="9"/>
        <end position="11"/>
    </location>
    <ligand>
        <name>substrate</name>
    </ligand>
</feature>
<evidence type="ECO:0000259" key="10">
    <source>
        <dbReference type="Pfam" id="PF00294"/>
    </source>
</evidence>
<comment type="subunit">
    <text evidence="9">Homodimer.</text>
</comment>
<keyword evidence="7 9" id="KW-0630">Potassium</keyword>
<keyword evidence="12" id="KW-1185">Reference proteome</keyword>
<comment type="cofactor">
    <cofactor evidence="9">
        <name>Mg(2+)</name>
        <dbReference type="ChEBI" id="CHEBI:18420"/>
    </cofactor>
    <text evidence="9">Requires a divalent cation, most likely magnesium in vivo, as an electrophilic catalyst to aid phosphoryl group transfer. It is the chelate of the metal and the nucleotide that is the actual substrate.</text>
</comment>
<dbReference type="GO" id="GO:0046872">
    <property type="term" value="F:metal ion binding"/>
    <property type="evidence" value="ECO:0007669"/>
    <property type="project" value="UniProtKB-KW"/>
</dbReference>
<evidence type="ECO:0000256" key="6">
    <source>
        <dbReference type="ARBA" id="ARBA00022842"/>
    </source>
</evidence>
<dbReference type="EC" id="2.7.1.15" evidence="9"/>
<dbReference type="PANTHER" id="PTHR10584:SF166">
    <property type="entry name" value="RIBOKINASE"/>
    <property type="match status" value="1"/>
</dbReference>
<protein>
    <recommendedName>
        <fullName evidence="9">Ribokinase</fullName>
        <shortName evidence="9">RK</shortName>
        <ecNumber evidence="9">2.7.1.15</ecNumber>
    </recommendedName>
</protein>
<feature type="binding site" evidence="9">
    <location>
        <position position="243"/>
    </location>
    <ligand>
        <name>K(+)</name>
        <dbReference type="ChEBI" id="CHEBI:29103"/>
    </ligand>
</feature>
<evidence type="ECO:0000256" key="2">
    <source>
        <dbReference type="ARBA" id="ARBA00022723"/>
    </source>
</evidence>
<comment type="similarity">
    <text evidence="9">Belongs to the carbohydrate kinase PfkB family. Ribokinase subfamily.</text>
</comment>
<evidence type="ECO:0000313" key="12">
    <source>
        <dbReference type="Proteomes" id="UP000199236"/>
    </source>
</evidence>
<dbReference type="GO" id="GO:0005524">
    <property type="term" value="F:ATP binding"/>
    <property type="evidence" value="ECO:0007669"/>
    <property type="project" value="UniProtKB-UniRule"/>
</dbReference>
<feature type="domain" description="Carbohydrate kinase PfkB" evidence="10">
    <location>
        <begin position="2"/>
        <end position="288"/>
    </location>
</feature>
<dbReference type="InterPro" id="IPR029056">
    <property type="entry name" value="Ribokinase-like"/>
</dbReference>
<feature type="binding site" evidence="9">
    <location>
        <begin position="37"/>
        <end position="41"/>
    </location>
    <ligand>
        <name>substrate</name>
    </ligand>
</feature>
<dbReference type="PANTHER" id="PTHR10584">
    <property type="entry name" value="SUGAR KINASE"/>
    <property type="match status" value="1"/>
</dbReference>
<feature type="binding site" evidence="9">
    <location>
        <position position="247"/>
    </location>
    <ligand>
        <name>substrate</name>
    </ligand>
</feature>
<dbReference type="UniPathway" id="UPA00916">
    <property type="reaction ID" value="UER00889"/>
</dbReference>
<feature type="binding site" evidence="9">
    <location>
        <position position="181"/>
    </location>
    <ligand>
        <name>ATP</name>
        <dbReference type="ChEBI" id="CHEBI:30616"/>
    </ligand>
</feature>
<sequence>MITVFGSINLDMVIRVADFPRPGETITTHGFDMSAGGKGANQALAVRRAGGTVRMVGLTGADSHAQLALALLEEAGVDLTRTRACKKSTGLAFIQVEDSGENTIAIVKGANGEVTPQTADNTLGDLAKGDLLLLQQEIPFAAINHALDLAKKAGAKSVLNTAPFQDAYLPLANKADVVISNETEFDALMPGANPMEQRAKAFVAQKDRLLIVTLGAEGALVVEPGREPVQVPSPKLDKVVDTTGAGDTFCGYFCQMMADGADPVSATRKAVKAASLACCKNGAQPSIPLSADVA</sequence>
<keyword evidence="3 9" id="KW-0547">Nucleotide-binding</keyword>
<evidence type="ECO:0000256" key="3">
    <source>
        <dbReference type="ARBA" id="ARBA00022741"/>
    </source>
</evidence>
<dbReference type="GO" id="GO:0004747">
    <property type="term" value="F:ribokinase activity"/>
    <property type="evidence" value="ECO:0007669"/>
    <property type="project" value="UniProtKB-UniRule"/>
</dbReference>
<feature type="binding site" evidence="9">
    <location>
        <begin position="213"/>
        <end position="218"/>
    </location>
    <ligand>
        <name>ATP</name>
        <dbReference type="ChEBI" id="CHEBI:30616"/>
    </ligand>
</feature>
<dbReference type="PRINTS" id="PR00990">
    <property type="entry name" value="RIBOKINASE"/>
</dbReference>
<feature type="binding site" evidence="9">
    <location>
        <position position="137"/>
    </location>
    <ligand>
        <name>substrate</name>
    </ligand>
</feature>
<comment type="pathway">
    <text evidence="9">Carbohydrate metabolism; D-ribose degradation; D-ribose 5-phosphate from beta-D-ribopyranose: step 2/2.</text>
</comment>
<dbReference type="RefSeq" id="WP_090074789.1">
    <property type="nucleotide sequence ID" value="NZ_FOVR01000012.1"/>
</dbReference>
<dbReference type="InterPro" id="IPR002139">
    <property type="entry name" value="Ribo/fructo_kinase"/>
</dbReference>
<feature type="binding site" evidence="9">
    <location>
        <position position="280"/>
    </location>
    <ligand>
        <name>K(+)</name>
        <dbReference type="ChEBI" id="CHEBI:29103"/>
    </ligand>
</feature>
<evidence type="ECO:0000256" key="4">
    <source>
        <dbReference type="ARBA" id="ARBA00022777"/>
    </source>
</evidence>
<dbReference type="Gene3D" id="3.40.1190.20">
    <property type="match status" value="1"/>
</dbReference>
<feature type="binding site" evidence="9">
    <location>
        <position position="241"/>
    </location>
    <ligand>
        <name>K(+)</name>
        <dbReference type="ChEBI" id="CHEBI:29103"/>
    </ligand>
</feature>
<dbReference type="HAMAP" id="MF_01987">
    <property type="entry name" value="Ribokinase"/>
    <property type="match status" value="1"/>
</dbReference>
<dbReference type="Proteomes" id="UP000199236">
    <property type="component" value="Unassembled WGS sequence"/>
</dbReference>
<comment type="function">
    <text evidence="9">Catalyzes the phosphorylation of ribose at O-5 in a reaction requiring ATP and magnesium. The resulting D-ribose-5-phosphate can then be used either for sythesis of nucleotides, histidine, and tryptophan, or as a component of the pentose phosphate pathway.</text>
</comment>
<dbReference type="GO" id="GO:0019303">
    <property type="term" value="P:D-ribose catabolic process"/>
    <property type="evidence" value="ECO:0007669"/>
    <property type="project" value="UniProtKB-UniRule"/>
</dbReference>
<comment type="subcellular location">
    <subcellularLocation>
        <location evidence="9">Cytoplasm</location>
    </subcellularLocation>
</comment>
<organism evidence="11 12">
    <name type="scientific">Cohaesibacter marisflavi</name>
    <dbReference type="NCBI Taxonomy" id="655353"/>
    <lineage>
        <taxon>Bacteria</taxon>
        <taxon>Pseudomonadati</taxon>
        <taxon>Pseudomonadota</taxon>
        <taxon>Alphaproteobacteria</taxon>
        <taxon>Hyphomicrobiales</taxon>
        <taxon>Cohaesibacteraceae</taxon>
    </lineage>
</organism>
<keyword evidence="9" id="KW-0963">Cytoplasm</keyword>
<dbReference type="GO" id="GO:0005829">
    <property type="term" value="C:cytosol"/>
    <property type="evidence" value="ECO:0007669"/>
    <property type="project" value="TreeGrafter"/>
</dbReference>
<name>A0A1I5JVU3_9HYPH</name>
<dbReference type="SUPFAM" id="SSF53613">
    <property type="entry name" value="Ribokinase-like"/>
    <property type="match status" value="1"/>
</dbReference>
<accession>A0A1I5JVU3</accession>
<feature type="binding site" evidence="9">
    <location>
        <position position="282"/>
    </location>
    <ligand>
        <name>K(+)</name>
        <dbReference type="ChEBI" id="CHEBI:29103"/>
    </ligand>
</feature>
<dbReference type="AlphaFoldDB" id="A0A1I5JVU3"/>
<feature type="active site" description="Proton acceptor" evidence="9">
    <location>
        <position position="247"/>
    </location>
</feature>
<keyword evidence="5 9" id="KW-0067">ATP-binding</keyword>
<dbReference type="CDD" id="cd01174">
    <property type="entry name" value="ribokinase"/>
    <property type="match status" value="1"/>
</dbReference>
<evidence type="ECO:0000313" key="11">
    <source>
        <dbReference type="EMBL" id="SFO76446.1"/>
    </source>
</evidence>
<evidence type="ECO:0000256" key="8">
    <source>
        <dbReference type="ARBA" id="ARBA00023277"/>
    </source>
</evidence>
<dbReference type="EMBL" id="FOVR01000012">
    <property type="protein sequence ID" value="SFO76446.1"/>
    <property type="molecule type" value="Genomic_DNA"/>
</dbReference>
<comment type="activity regulation">
    <text evidence="9">Activated by a monovalent cation that binds near, but not in, the active site. The most likely occupant of the site in vivo is potassium. Ion binding induces a conformational change that may alter substrate affinity.</text>
</comment>